<protein>
    <submittedName>
        <fullName evidence="6">TetR/AcrR family transcriptional regulator</fullName>
    </submittedName>
</protein>
<reference evidence="6" key="1">
    <citation type="submission" date="2016-09" db="EMBL/GenBank/DDBJ databases">
        <authorList>
            <person name="Capua I."/>
            <person name="De Benedictis P."/>
            <person name="Joannis T."/>
            <person name="Lombin L.H."/>
            <person name="Cattoli G."/>
        </authorList>
    </citation>
    <scope>NUCLEOTIDE SEQUENCE</scope>
    <source>
        <strain evidence="6">B9</strain>
    </source>
</reference>
<dbReference type="Pfam" id="PF00440">
    <property type="entry name" value="TetR_N"/>
    <property type="match status" value="1"/>
</dbReference>
<dbReference type="FunFam" id="1.10.10.60:FF:000141">
    <property type="entry name" value="TetR family transcriptional regulator"/>
    <property type="match status" value="1"/>
</dbReference>
<dbReference type="PRINTS" id="PR00455">
    <property type="entry name" value="HTHTETR"/>
</dbReference>
<evidence type="ECO:0000256" key="4">
    <source>
        <dbReference type="PROSITE-ProRule" id="PRU00335"/>
    </source>
</evidence>
<dbReference type="InterPro" id="IPR039536">
    <property type="entry name" value="TetR_C_Proteobacteria"/>
</dbReference>
<dbReference type="PANTHER" id="PTHR30055">
    <property type="entry name" value="HTH-TYPE TRANSCRIPTIONAL REGULATOR RUTR"/>
    <property type="match status" value="1"/>
</dbReference>
<dbReference type="Gene3D" id="1.10.357.10">
    <property type="entry name" value="Tetracycline Repressor, domain 2"/>
    <property type="match status" value="1"/>
</dbReference>
<keyword evidence="1" id="KW-0805">Transcription regulation</keyword>
<evidence type="ECO:0000256" key="2">
    <source>
        <dbReference type="ARBA" id="ARBA00023125"/>
    </source>
</evidence>
<dbReference type="InterPro" id="IPR050109">
    <property type="entry name" value="HTH-type_TetR-like_transc_reg"/>
</dbReference>
<dbReference type="InterPro" id="IPR001647">
    <property type="entry name" value="HTH_TetR"/>
</dbReference>
<evidence type="ECO:0000259" key="5">
    <source>
        <dbReference type="PROSITE" id="PS50977"/>
    </source>
</evidence>
<feature type="domain" description="HTH tetR-type" evidence="5">
    <location>
        <begin position="51"/>
        <end position="111"/>
    </location>
</feature>
<feature type="DNA-binding region" description="H-T-H motif" evidence="4">
    <location>
        <begin position="74"/>
        <end position="93"/>
    </location>
</feature>
<dbReference type="SUPFAM" id="SSF46689">
    <property type="entry name" value="Homeodomain-like"/>
    <property type="match status" value="1"/>
</dbReference>
<dbReference type="AlphaFoldDB" id="A0A1K0ISE9"/>
<proteinExistence type="predicted"/>
<dbReference type="InterPro" id="IPR009057">
    <property type="entry name" value="Homeodomain-like_sf"/>
</dbReference>
<evidence type="ECO:0000256" key="1">
    <source>
        <dbReference type="ARBA" id="ARBA00023015"/>
    </source>
</evidence>
<evidence type="ECO:0000313" key="6">
    <source>
        <dbReference type="EMBL" id="SCU75856.1"/>
    </source>
</evidence>
<dbReference type="SUPFAM" id="SSF48498">
    <property type="entry name" value="Tetracyclin repressor-like, C-terminal domain"/>
    <property type="match status" value="1"/>
</dbReference>
<evidence type="ECO:0000256" key="3">
    <source>
        <dbReference type="ARBA" id="ARBA00023163"/>
    </source>
</evidence>
<keyword evidence="3" id="KW-0804">Transcription</keyword>
<dbReference type="GO" id="GO:0000976">
    <property type="term" value="F:transcription cis-regulatory region binding"/>
    <property type="evidence" value="ECO:0007669"/>
    <property type="project" value="TreeGrafter"/>
</dbReference>
<name>A0A1K0ISE9_CUPNE</name>
<dbReference type="InterPro" id="IPR036271">
    <property type="entry name" value="Tet_transcr_reg_TetR-rel_C_sf"/>
</dbReference>
<sequence>MGKPAACRLLVDCAGSLHGAHRHALHQMNSPESASLPVVHHPPVRITRRGEEKRALILSTAADMFLEHGYDGVSLDDIVKACGGSKTNVYSYFGGKDGLFVAVVERLCDRFLEKTEKGLDLSRCNAAQGLHRIAHSFLHSLLEERHLAFLRLIFAESRRFPALGNAWYTRGPEATGAYIAAFLSAQQADGIRLAASPEASARLFHGMVLASVLHRTLATGRRPDDSETGALVNDAIAVIVPQDDAGREPQRQTR</sequence>
<dbReference type="Pfam" id="PF14246">
    <property type="entry name" value="TetR_C_7"/>
    <property type="match status" value="1"/>
</dbReference>
<keyword evidence="2 4" id="KW-0238">DNA-binding</keyword>
<gene>
    <name evidence="6" type="ORF">CNECB9_2540089</name>
</gene>
<dbReference type="GO" id="GO:0003700">
    <property type="term" value="F:DNA-binding transcription factor activity"/>
    <property type="evidence" value="ECO:0007669"/>
    <property type="project" value="TreeGrafter"/>
</dbReference>
<organism evidence="6">
    <name type="scientific">Cupriavidus necator</name>
    <name type="common">Alcaligenes eutrophus</name>
    <name type="synonym">Ralstonia eutropha</name>
    <dbReference type="NCBI Taxonomy" id="106590"/>
    <lineage>
        <taxon>Bacteria</taxon>
        <taxon>Pseudomonadati</taxon>
        <taxon>Pseudomonadota</taxon>
        <taxon>Betaproteobacteria</taxon>
        <taxon>Burkholderiales</taxon>
        <taxon>Burkholderiaceae</taxon>
        <taxon>Cupriavidus</taxon>
    </lineage>
</organism>
<dbReference type="PANTHER" id="PTHR30055:SF146">
    <property type="entry name" value="HTH-TYPE TRANSCRIPTIONAL DUAL REGULATOR CECR"/>
    <property type="match status" value="1"/>
</dbReference>
<accession>A0A1K0ISE9</accession>
<dbReference type="EMBL" id="FMSH01000173">
    <property type="protein sequence ID" value="SCU75856.1"/>
    <property type="molecule type" value="Genomic_DNA"/>
</dbReference>
<dbReference type="PROSITE" id="PS50977">
    <property type="entry name" value="HTH_TETR_2"/>
    <property type="match status" value="1"/>
</dbReference>